<keyword evidence="4" id="KW-1185">Reference proteome</keyword>
<sequence length="242" mass="25664">MIKQLLVAGATAAMLSVGTASAAVINLTSVTGLWTATTPVFPDVTGQNTNEIRWGNPATSSGQSGYRFDSAATPALVNENVAFNLGTFTHFNYPIYEPSLTFAQLTVQSTLDIDGVEETVMSVFEFQHWETPNSDNPCANGGANNTGINSNGCADRVTFSLNVGASDSFLIGGVNYFVDIAGFFYDGGLADEFWTMEKKTNTAMLKGLITSRPVSVPEPSTLALLGLGLLGLGVRRKMRQAA</sequence>
<dbReference type="OrthoDB" id="6366112at2"/>
<feature type="domain" description="Ice-binding protein C-terminal" evidence="2">
    <location>
        <begin position="215"/>
        <end position="237"/>
    </location>
</feature>
<dbReference type="RefSeq" id="WP_072677311.1">
    <property type="nucleotide sequence ID" value="NZ_MPKY01000001.1"/>
</dbReference>
<evidence type="ECO:0000256" key="1">
    <source>
        <dbReference type="SAM" id="SignalP"/>
    </source>
</evidence>
<evidence type="ECO:0000313" key="4">
    <source>
        <dbReference type="Proteomes" id="UP000183986"/>
    </source>
</evidence>
<organism evidence="3 4">
    <name type="scientific">Marinobacter nauticus</name>
    <name type="common">Marinobacter hydrocarbonoclasticus</name>
    <name type="synonym">Marinobacter aquaeolei</name>
    <dbReference type="NCBI Taxonomy" id="2743"/>
    <lineage>
        <taxon>Bacteria</taxon>
        <taxon>Pseudomonadati</taxon>
        <taxon>Pseudomonadota</taxon>
        <taxon>Gammaproteobacteria</taxon>
        <taxon>Pseudomonadales</taxon>
        <taxon>Marinobacteraceae</taxon>
        <taxon>Marinobacter</taxon>
    </lineage>
</organism>
<dbReference type="Proteomes" id="UP000183986">
    <property type="component" value="Unassembled WGS sequence"/>
</dbReference>
<accession>A0A1M2UYR8</accession>
<evidence type="ECO:0000259" key="2">
    <source>
        <dbReference type="Pfam" id="PF07589"/>
    </source>
</evidence>
<evidence type="ECO:0000313" key="3">
    <source>
        <dbReference type="EMBL" id="OJT00431.1"/>
    </source>
</evidence>
<dbReference type="NCBIfam" id="NF038131">
    <property type="entry name" value="choice_anch_K"/>
    <property type="match status" value="1"/>
</dbReference>
<protein>
    <submittedName>
        <fullName evidence="3">PEP-CTERM sorting domain-containing protein</fullName>
    </submittedName>
</protein>
<gene>
    <name evidence="3" type="ORF">BEE62_10305</name>
</gene>
<dbReference type="InterPro" id="IPR047995">
    <property type="entry name" value="Choice_anch_K"/>
</dbReference>
<dbReference type="Pfam" id="PF07589">
    <property type="entry name" value="PEP-CTERM"/>
    <property type="match status" value="1"/>
</dbReference>
<keyword evidence="1" id="KW-0732">Signal</keyword>
<reference evidence="3" key="1">
    <citation type="submission" date="2016-11" db="EMBL/GenBank/DDBJ databases">
        <title>Draft Genome Sequence of Marinobacter hydrocarbonoclasticus strain STW2, a polyaromatic aromatic hydrocarbon degrading and denitrifying bacterium from rhizosphere of Seagrass Enhalus acodoides.</title>
        <authorList>
            <person name="Ling J."/>
            <person name="Dong J."/>
        </authorList>
    </citation>
    <scope>NUCLEOTIDE SEQUENCE [LARGE SCALE GENOMIC DNA]</scope>
    <source>
        <strain evidence="3">STW2</strain>
    </source>
</reference>
<proteinExistence type="predicted"/>
<feature type="chain" id="PRO_5011956677" evidence="1">
    <location>
        <begin position="23"/>
        <end position="242"/>
    </location>
</feature>
<comment type="caution">
    <text evidence="3">The sequence shown here is derived from an EMBL/GenBank/DDBJ whole genome shotgun (WGS) entry which is preliminary data.</text>
</comment>
<dbReference type="EMBL" id="MPKY01000001">
    <property type="protein sequence ID" value="OJT00431.1"/>
    <property type="molecule type" value="Genomic_DNA"/>
</dbReference>
<dbReference type="NCBIfam" id="NF038125">
    <property type="entry name" value="PEP_CTERM_THxN"/>
    <property type="match status" value="1"/>
</dbReference>
<dbReference type="NCBIfam" id="TIGR02595">
    <property type="entry name" value="PEP_CTERM"/>
    <property type="match status" value="1"/>
</dbReference>
<dbReference type="InterPro" id="IPR013424">
    <property type="entry name" value="Ice-binding_C"/>
</dbReference>
<feature type="signal peptide" evidence="1">
    <location>
        <begin position="1"/>
        <end position="22"/>
    </location>
</feature>
<dbReference type="AlphaFoldDB" id="A0A1M2UYR8"/>
<name>A0A1M2UYR8_MARNT</name>